<feature type="region of interest" description="Disordered" evidence="4">
    <location>
        <begin position="551"/>
        <end position="586"/>
    </location>
</feature>
<evidence type="ECO:0000313" key="7">
    <source>
        <dbReference type="Proteomes" id="UP000027920"/>
    </source>
</evidence>
<dbReference type="GO" id="GO:0030674">
    <property type="term" value="F:protein-macromolecule adaptor activity"/>
    <property type="evidence" value="ECO:0007669"/>
    <property type="project" value="TreeGrafter"/>
</dbReference>
<evidence type="ECO:0000256" key="4">
    <source>
        <dbReference type="SAM" id="MobiDB-lite"/>
    </source>
</evidence>
<dbReference type="GeneID" id="25286760"/>
<dbReference type="Pfam" id="PF00339">
    <property type="entry name" value="Arrestin_N"/>
    <property type="match status" value="1"/>
</dbReference>
<sequence length="639" mass="70425">MALKFLTAHSGSSGTSSSVKYFDVRLGNDYIVFRGNEDESSSAELSGSVVLCLTDIMNISHISLTLSGIVHMSWQTSSTSSMSGRRSTYKEKTFFEKNWVFLDAAKGKTETLLPDNYEWPFQCILDGALPESVEGLKDAWVIYRLKAEIVRKRGRDIVVRKPLRIVRTLDSSALELAHAMSVENIWPNKIEYSISIPNKAVAFGSFVQVDFKLIPLLKGLVIGNVSTQVKEEQEFVVDPEWGVHAMSNGVTKHDRVIVSDMYKINPESDEQILDEEAEGFQFSRYLELPKSLNQCLQDCNAKGIKVRHKVKFNVQLHNPDGHISELRANLPVSFYISPSLPINENNDLVDQTPQARRAAVANDLANAAPPVYGKHTLDLLYSDMDGYRTPGMTLSNPGTPYLHSRHASSDNLASLAAITNGNYVSPTALENRLQDLRGGGSSLPREAEGERYLAAGGPLRSRSNSASQPLSDDYFNTHSQSNSSNTIRLSPCEVASYSGGPFGSSSQPGSNIMSRRTSEEEDSHQSGARTPFPQYDHMEDLDLAKIPSYSTAVKTPAPRTNRSSSTLPTYDTAVREPTPPALAEPPTAYIRSAPRIPGSLSSSPSDLGLLGSRHAAPHRIVNTIQDEERRLRLLQQRAR</sequence>
<keyword evidence="2" id="KW-0833">Ubl conjugation pathway</keyword>
<name>A0A072NXU6_9EURO</name>
<dbReference type="STRING" id="1182545.A0A072NXU6"/>
<dbReference type="HOGENOM" id="CLU_018982_2_0_1"/>
<dbReference type="Pfam" id="PF02752">
    <property type="entry name" value="Arrestin_C"/>
    <property type="match status" value="1"/>
</dbReference>
<dbReference type="GO" id="GO:0005886">
    <property type="term" value="C:plasma membrane"/>
    <property type="evidence" value="ECO:0007669"/>
    <property type="project" value="TreeGrafter"/>
</dbReference>
<proteinExistence type="inferred from homology"/>
<dbReference type="GO" id="GO:0070086">
    <property type="term" value="P:ubiquitin-dependent endocytosis"/>
    <property type="evidence" value="ECO:0007669"/>
    <property type="project" value="TreeGrafter"/>
</dbReference>
<accession>A0A072NXU6</accession>
<dbReference type="Gene3D" id="2.60.40.640">
    <property type="match status" value="1"/>
</dbReference>
<dbReference type="RefSeq" id="XP_013254827.1">
    <property type="nucleotide sequence ID" value="XM_013399373.1"/>
</dbReference>
<feature type="compositionally biased region" description="Low complexity" evidence="4">
    <location>
        <begin position="496"/>
        <end position="510"/>
    </location>
</feature>
<evidence type="ECO:0000313" key="6">
    <source>
        <dbReference type="EMBL" id="KEF52237.1"/>
    </source>
</evidence>
<keyword evidence="7" id="KW-1185">Reference proteome</keyword>
<feature type="compositionally biased region" description="Polar residues" evidence="4">
    <location>
        <begin position="461"/>
        <end position="488"/>
    </location>
</feature>
<dbReference type="Proteomes" id="UP000027920">
    <property type="component" value="Unassembled WGS sequence"/>
</dbReference>
<dbReference type="InterPro" id="IPR014752">
    <property type="entry name" value="Arrestin-like_C"/>
</dbReference>
<dbReference type="GO" id="GO:0005829">
    <property type="term" value="C:cytosol"/>
    <property type="evidence" value="ECO:0007669"/>
    <property type="project" value="TreeGrafter"/>
</dbReference>
<evidence type="ECO:0000256" key="1">
    <source>
        <dbReference type="ARBA" id="ARBA00005298"/>
    </source>
</evidence>
<dbReference type="VEuPathDB" id="FungiDB:A1O9_11864"/>
<evidence type="ECO:0000259" key="5">
    <source>
        <dbReference type="SMART" id="SM01017"/>
    </source>
</evidence>
<feature type="compositionally biased region" description="Polar residues" evidence="4">
    <location>
        <begin position="551"/>
        <end position="569"/>
    </location>
</feature>
<dbReference type="PANTHER" id="PTHR11188">
    <property type="entry name" value="ARRESTIN DOMAIN CONTAINING PROTEIN"/>
    <property type="match status" value="1"/>
</dbReference>
<feature type="domain" description="Arrestin C-terminal-like" evidence="5">
    <location>
        <begin position="186"/>
        <end position="339"/>
    </location>
</feature>
<dbReference type="PANTHER" id="PTHR11188:SF17">
    <property type="entry name" value="FI21816P1"/>
    <property type="match status" value="1"/>
</dbReference>
<dbReference type="OrthoDB" id="2333384at2759"/>
<evidence type="ECO:0000256" key="2">
    <source>
        <dbReference type="ARBA" id="ARBA00022786"/>
    </source>
</evidence>
<dbReference type="EMBL" id="AMGV01000019">
    <property type="protein sequence ID" value="KEF52237.1"/>
    <property type="molecule type" value="Genomic_DNA"/>
</dbReference>
<organism evidence="6 7">
    <name type="scientific">Exophiala aquamarina CBS 119918</name>
    <dbReference type="NCBI Taxonomy" id="1182545"/>
    <lineage>
        <taxon>Eukaryota</taxon>
        <taxon>Fungi</taxon>
        <taxon>Dikarya</taxon>
        <taxon>Ascomycota</taxon>
        <taxon>Pezizomycotina</taxon>
        <taxon>Eurotiomycetes</taxon>
        <taxon>Chaetothyriomycetidae</taxon>
        <taxon>Chaetothyriales</taxon>
        <taxon>Herpotrichiellaceae</taxon>
        <taxon>Exophiala</taxon>
    </lineage>
</organism>
<evidence type="ECO:0000256" key="3">
    <source>
        <dbReference type="ARBA" id="ARBA00038766"/>
    </source>
</evidence>
<comment type="subunit">
    <text evidence="3">Interacts with hulA.</text>
</comment>
<dbReference type="SMART" id="SM01017">
    <property type="entry name" value="Arrestin_C"/>
    <property type="match status" value="1"/>
</dbReference>
<reference evidence="6 7" key="1">
    <citation type="submission" date="2013-03" db="EMBL/GenBank/DDBJ databases">
        <title>The Genome Sequence of Exophiala aquamarina CBS 119918.</title>
        <authorList>
            <consortium name="The Broad Institute Genomics Platform"/>
            <person name="Cuomo C."/>
            <person name="de Hoog S."/>
            <person name="Gorbushina A."/>
            <person name="Walker B."/>
            <person name="Young S.K."/>
            <person name="Zeng Q."/>
            <person name="Gargeya S."/>
            <person name="Fitzgerald M."/>
            <person name="Haas B."/>
            <person name="Abouelleil A."/>
            <person name="Allen A.W."/>
            <person name="Alvarado L."/>
            <person name="Arachchi H.M."/>
            <person name="Berlin A.M."/>
            <person name="Chapman S.B."/>
            <person name="Gainer-Dewar J."/>
            <person name="Goldberg J."/>
            <person name="Griggs A."/>
            <person name="Gujja S."/>
            <person name="Hansen M."/>
            <person name="Howarth C."/>
            <person name="Imamovic A."/>
            <person name="Ireland A."/>
            <person name="Larimer J."/>
            <person name="McCowan C."/>
            <person name="Murphy C."/>
            <person name="Pearson M."/>
            <person name="Poon T.W."/>
            <person name="Priest M."/>
            <person name="Roberts A."/>
            <person name="Saif S."/>
            <person name="Shea T."/>
            <person name="Sisk P."/>
            <person name="Sykes S."/>
            <person name="Wortman J."/>
            <person name="Nusbaum C."/>
            <person name="Birren B."/>
        </authorList>
    </citation>
    <scope>NUCLEOTIDE SEQUENCE [LARGE SCALE GENOMIC DNA]</scope>
    <source>
        <strain evidence="6 7">CBS 119918</strain>
    </source>
</reference>
<dbReference type="GO" id="GO:0031625">
    <property type="term" value="F:ubiquitin protein ligase binding"/>
    <property type="evidence" value="ECO:0007669"/>
    <property type="project" value="TreeGrafter"/>
</dbReference>
<feature type="region of interest" description="Disordered" evidence="4">
    <location>
        <begin position="454"/>
        <end position="535"/>
    </location>
</feature>
<dbReference type="InterPro" id="IPR014756">
    <property type="entry name" value="Ig_E-set"/>
</dbReference>
<dbReference type="AlphaFoldDB" id="A0A072NXU6"/>
<dbReference type="InterPro" id="IPR011022">
    <property type="entry name" value="Arrestin_C-like"/>
</dbReference>
<gene>
    <name evidence="6" type="ORF">A1O9_11864</name>
</gene>
<protein>
    <recommendedName>
        <fullName evidence="5">Arrestin C-terminal-like domain-containing protein</fullName>
    </recommendedName>
</protein>
<dbReference type="InterPro" id="IPR011021">
    <property type="entry name" value="Arrestin-like_N"/>
</dbReference>
<dbReference type="SUPFAM" id="SSF81296">
    <property type="entry name" value="E set domains"/>
    <property type="match status" value="1"/>
</dbReference>
<comment type="similarity">
    <text evidence="1">Belongs to the arrestin family.</text>
</comment>
<dbReference type="InterPro" id="IPR050357">
    <property type="entry name" value="Arrestin_domain-protein"/>
</dbReference>
<comment type="caution">
    <text evidence="6">The sequence shown here is derived from an EMBL/GenBank/DDBJ whole genome shotgun (WGS) entry which is preliminary data.</text>
</comment>